<organism evidence="2 3">
    <name type="scientific">Rhodobacter ferrooxidans</name>
    <dbReference type="NCBI Taxonomy" id="371731"/>
    <lineage>
        <taxon>Bacteria</taxon>
        <taxon>Pseudomonadati</taxon>
        <taxon>Pseudomonadota</taxon>
        <taxon>Alphaproteobacteria</taxon>
        <taxon>Rhodobacterales</taxon>
        <taxon>Rhodobacter group</taxon>
        <taxon>Rhodobacter</taxon>
    </lineage>
</organism>
<proteinExistence type="predicted"/>
<dbReference type="EMBL" id="ACYY01000014">
    <property type="protein sequence ID" value="EEW24797.1"/>
    <property type="molecule type" value="Genomic_DNA"/>
</dbReference>
<dbReference type="Proteomes" id="UP000010121">
    <property type="component" value="Unassembled WGS sequence"/>
</dbReference>
<keyword evidence="3" id="KW-1185">Reference proteome</keyword>
<name>C8S2C6_9RHOB</name>
<evidence type="ECO:0000313" key="2">
    <source>
        <dbReference type="EMBL" id="EEW24797.1"/>
    </source>
</evidence>
<dbReference type="AlphaFoldDB" id="C8S2C6"/>
<dbReference type="Pfam" id="PF04993">
    <property type="entry name" value="TfoX_N"/>
    <property type="match status" value="1"/>
</dbReference>
<reference evidence="2 3" key="1">
    <citation type="submission" date="2009-08" db="EMBL/GenBank/DDBJ databases">
        <title>The draft genome of Rhodobacter sp. SW2.</title>
        <authorList>
            <consortium name="US DOE Joint Genome Institute (JGI-PGF)"/>
            <person name="Lucas S."/>
            <person name="Copeland A."/>
            <person name="Lapidus A."/>
            <person name="Glavina del Rio T."/>
            <person name="Tice H."/>
            <person name="Bruce D."/>
            <person name="Goodwin L."/>
            <person name="Pitluck S."/>
            <person name="Larimer F."/>
            <person name="Land M.L."/>
            <person name="Hauser L."/>
            <person name="Emerson D."/>
        </authorList>
    </citation>
    <scope>NUCLEOTIDE SEQUENCE [LARGE SCALE GENOMIC DNA]</scope>
    <source>
        <strain evidence="2 3">SW2</strain>
    </source>
</reference>
<dbReference type="Gene3D" id="3.30.1460.30">
    <property type="entry name" value="YgaC/TfoX-N like chaperone"/>
    <property type="match status" value="1"/>
</dbReference>
<evidence type="ECO:0000259" key="1">
    <source>
        <dbReference type="Pfam" id="PF04993"/>
    </source>
</evidence>
<protein>
    <submittedName>
        <fullName evidence="2">TfoX domain protein</fullName>
    </submittedName>
</protein>
<dbReference type="RefSeq" id="WP_008030950.1">
    <property type="nucleotide sequence ID" value="NZ_ACYY01000014.1"/>
</dbReference>
<dbReference type="OrthoDB" id="1524907at2"/>
<accession>C8S2C6</accession>
<evidence type="ECO:0000313" key="3">
    <source>
        <dbReference type="Proteomes" id="UP000010121"/>
    </source>
</evidence>
<feature type="domain" description="TfoX N-terminal" evidence="1">
    <location>
        <begin position="13"/>
        <end position="93"/>
    </location>
</feature>
<dbReference type="SUPFAM" id="SSF159894">
    <property type="entry name" value="YgaC/TfoX-N like"/>
    <property type="match status" value="1"/>
</dbReference>
<sequence length="113" mass="12054">MATDADTARYILEQMQGAGNVAIRPMFGEYAVYCDGKVVGLICDNQLTLKPTPGLRALLPDAVLGEPYPGVKPQIVIDEALDDPALLARLVTQVAADLPPPKPKKPKPGAHRP</sequence>
<comment type="caution">
    <text evidence="2">The sequence shown here is derived from an EMBL/GenBank/DDBJ whole genome shotgun (WGS) entry which is preliminary data.</text>
</comment>
<dbReference type="STRING" id="371731.Rsw2DRAFT_2204"/>
<gene>
    <name evidence="2" type="ORF">Rsw2DRAFT_2204</name>
</gene>
<dbReference type="eggNOG" id="COG3070">
    <property type="taxonomic scope" value="Bacteria"/>
</dbReference>
<dbReference type="InterPro" id="IPR007076">
    <property type="entry name" value="TfoX_N"/>
</dbReference>